<gene>
    <name evidence="1" type="ORF">GRX03_03670</name>
</gene>
<dbReference type="Gene3D" id="3.60.15.10">
    <property type="entry name" value="Ribonuclease Z/Hydroxyacylglutathione hydrolase-like"/>
    <property type="match status" value="1"/>
</dbReference>
<dbReference type="OrthoDB" id="169463at2157"/>
<dbReference type="SUPFAM" id="SSF56281">
    <property type="entry name" value="Metallo-hydrolase/oxidoreductase"/>
    <property type="match status" value="1"/>
</dbReference>
<name>A0A6B0T0F6_9EURY</name>
<keyword evidence="2" id="KW-1185">Reference proteome</keyword>
<organism evidence="1 2">
    <name type="scientific">Halovenus carboxidivorans</name>
    <dbReference type="NCBI Taxonomy" id="2692199"/>
    <lineage>
        <taxon>Archaea</taxon>
        <taxon>Methanobacteriati</taxon>
        <taxon>Methanobacteriota</taxon>
        <taxon>Stenosarchaea group</taxon>
        <taxon>Halobacteria</taxon>
        <taxon>Halobacteriales</taxon>
        <taxon>Haloarculaceae</taxon>
        <taxon>Halovenus</taxon>
    </lineage>
</organism>
<proteinExistence type="predicted"/>
<evidence type="ECO:0000313" key="2">
    <source>
        <dbReference type="Proteomes" id="UP000466535"/>
    </source>
</evidence>
<reference evidence="1 2" key="1">
    <citation type="submission" date="2019-12" db="EMBL/GenBank/DDBJ databases">
        <title>Isolation and characterization of three novel carbon monoxide-oxidizing members of Halobacteria from salione crusts and soils.</title>
        <authorList>
            <person name="Myers M.R."/>
            <person name="King G.M."/>
        </authorList>
    </citation>
    <scope>NUCLEOTIDE SEQUENCE [LARGE SCALE GENOMIC DNA]</scope>
    <source>
        <strain evidence="1 2">WSH3</strain>
    </source>
</reference>
<accession>A0A6B0T0F6</accession>
<dbReference type="RefSeq" id="WP_159762810.1">
    <property type="nucleotide sequence ID" value="NZ_WUUT01000001.1"/>
</dbReference>
<comment type="caution">
    <text evidence="1">The sequence shown here is derived from an EMBL/GenBank/DDBJ whole genome shotgun (WGS) entry which is preliminary data.</text>
</comment>
<dbReference type="InterPro" id="IPR036866">
    <property type="entry name" value="RibonucZ/Hydroxyglut_hydro"/>
</dbReference>
<evidence type="ECO:0000313" key="1">
    <source>
        <dbReference type="EMBL" id="MXR50707.1"/>
    </source>
</evidence>
<dbReference type="EMBL" id="WUUT01000001">
    <property type="protein sequence ID" value="MXR50707.1"/>
    <property type="molecule type" value="Genomic_DNA"/>
</dbReference>
<dbReference type="Proteomes" id="UP000466535">
    <property type="component" value="Unassembled WGS sequence"/>
</dbReference>
<evidence type="ECO:0008006" key="3">
    <source>
        <dbReference type="Google" id="ProtNLM"/>
    </source>
</evidence>
<protein>
    <recommendedName>
        <fullName evidence="3">MBL fold metallo-hydrolase</fullName>
    </recommendedName>
</protein>
<dbReference type="AlphaFoldDB" id="A0A6B0T0F6"/>
<sequence length="232" mass="25458">MSVFERGDSDGARVTVEYDGGLSWIAHPEETGQRSSHAISTADGVWLLDPLDAPNVEERIAPLGDVAGVAVLSCWHARDAGLFARRHDVPVYLPEWMGRVESLVDVPVRRYTFSPASEFRVLPCRPFPNWEEVFWYHTPSGTLVVPESLGTVDAFRVGDERLGLELLRRLQPPTELAGLDPERILVGHGPGITTHPGSALREALDGARWSFPAALVENGTESVRSILAAMRS</sequence>